<feature type="compositionally biased region" description="Polar residues" evidence="1">
    <location>
        <begin position="101"/>
        <end position="116"/>
    </location>
</feature>
<evidence type="ECO:0000256" key="1">
    <source>
        <dbReference type="SAM" id="MobiDB-lite"/>
    </source>
</evidence>
<feature type="region of interest" description="Disordered" evidence="1">
    <location>
        <begin position="92"/>
        <end position="116"/>
    </location>
</feature>
<dbReference type="AlphaFoldDB" id="A0A9P6X034"/>
<dbReference type="EMBL" id="JAANQT010002534">
    <property type="protein sequence ID" value="KAG1302259.1"/>
    <property type="molecule type" value="Genomic_DNA"/>
</dbReference>
<keyword evidence="3" id="KW-1185">Reference proteome</keyword>
<reference evidence="2" key="1">
    <citation type="journal article" date="2020" name="Microb. Genom.">
        <title>Genetic diversity of clinical and environmental Mucorales isolates obtained from an investigation of mucormycosis cases among solid organ transplant recipients.</title>
        <authorList>
            <person name="Nguyen M.H."/>
            <person name="Kaul D."/>
            <person name="Muto C."/>
            <person name="Cheng S.J."/>
            <person name="Richter R.A."/>
            <person name="Bruno V.M."/>
            <person name="Liu G."/>
            <person name="Beyhan S."/>
            <person name="Sundermann A.J."/>
            <person name="Mounaud S."/>
            <person name="Pasculle A.W."/>
            <person name="Nierman W.C."/>
            <person name="Driscoll E."/>
            <person name="Cumbie R."/>
            <person name="Clancy C.J."/>
            <person name="Dupont C.L."/>
        </authorList>
    </citation>
    <scope>NUCLEOTIDE SEQUENCE</scope>
    <source>
        <strain evidence="2">GL11</strain>
    </source>
</reference>
<gene>
    <name evidence="2" type="ORF">G6F64_011083</name>
</gene>
<sequence length="116" mass="12999">MSPTLAAVPETNHNSPRRSFDEALLAACRQTGKPYEEKNKTIWILDSMNLQPFSMIDNTGVEQVALTHPVNLAAIIKPDRVDNHVELRHISTSQKRRWDGSVSSSKLINNSDDMEA</sequence>
<accession>A0A9P6X034</accession>
<protein>
    <submittedName>
        <fullName evidence="2">Uncharacterized protein</fullName>
    </submittedName>
</protein>
<name>A0A9P6X034_RHIOR</name>
<dbReference type="OrthoDB" id="2206519at2759"/>
<evidence type="ECO:0000313" key="2">
    <source>
        <dbReference type="EMBL" id="KAG1302259.1"/>
    </source>
</evidence>
<proteinExistence type="predicted"/>
<dbReference type="Proteomes" id="UP000716291">
    <property type="component" value="Unassembled WGS sequence"/>
</dbReference>
<organism evidence="2 3">
    <name type="scientific">Rhizopus oryzae</name>
    <name type="common">Mucormycosis agent</name>
    <name type="synonym">Rhizopus arrhizus var. delemar</name>
    <dbReference type="NCBI Taxonomy" id="64495"/>
    <lineage>
        <taxon>Eukaryota</taxon>
        <taxon>Fungi</taxon>
        <taxon>Fungi incertae sedis</taxon>
        <taxon>Mucoromycota</taxon>
        <taxon>Mucoromycotina</taxon>
        <taxon>Mucoromycetes</taxon>
        <taxon>Mucorales</taxon>
        <taxon>Mucorineae</taxon>
        <taxon>Rhizopodaceae</taxon>
        <taxon>Rhizopus</taxon>
    </lineage>
</organism>
<comment type="caution">
    <text evidence="2">The sequence shown here is derived from an EMBL/GenBank/DDBJ whole genome shotgun (WGS) entry which is preliminary data.</text>
</comment>
<evidence type="ECO:0000313" key="3">
    <source>
        <dbReference type="Proteomes" id="UP000716291"/>
    </source>
</evidence>